<dbReference type="EMBL" id="PYAX01000033">
    <property type="protein sequence ID" value="PSL43003.1"/>
    <property type="molecule type" value="Genomic_DNA"/>
</dbReference>
<reference evidence="2 3" key="1">
    <citation type="submission" date="2018-03" db="EMBL/GenBank/DDBJ databases">
        <title>Genomic Encyclopedia of Type Strains, Phase III (KMG-III): the genomes of soil and plant-associated and newly described type strains.</title>
        <authorList>
            <person name="Whitman W."/>
        </authorList>
    </citation>
    <scope>NUCLEOTIDE SEQUENCE [LARGE SCALE GENOMIC DNA]</scope>
    <source>
        <strain evidence="2 3">CGMCC 4.7097</strain>
    </source>
</reference>
<sequence length="990" mass="106847">MSADQANALTRRGAERVAEYERSGDLRALDDAVDLFGAAYRLVEHSPAARANLGQVLLARFTVRHDRVDLEAGVALLVGVPDRDPGVTAQLASAYLDLFDLDGDPGHLHESVRLHESVPARDPTAANHYGLALMARYRHAGRTADLHRATDVFRGAARSEVRAFVLGNLAENLYARLNAGEHTVLDEGVAVADEVVGLLSRDNPHLGRMVQLAGVFRRYRYEHSGDRDDIDQAVRLLRAALEVPAADATAVRGSLSAALLRRFQEAGDVDDLAEAADLLRSGLAQRPPGHRDHAGWVGNLAEVLRTRYLHFGDLDALREAVDLSAVAADVPGSGYAAALQDLYWRTEDPAVADRAVQAAFRRLRSDDISTTETYANALRCRFAARRDPADLHEAIRLHEQVLAGTPFGTGGHGRALSNLADAWRQEYRRTGEPGALGRAVAHWGRAVRSDAVPEPERARYQRLWGEALLVYADHLGDDGPVRRAAAVFAAAATNEGADARNRLDAAHLWSSAAEHSGDRATALRAAGLAVELIPQTVSRRLARTDQEHLLTRQNGIAADAAALVLDAGDEELALRWLEQGRGVLIGQALDARLDLTPLREAHPAVADEWTSTVDTLAAARSGDERHAAAARRDRLLARIRALPGFADFLRPPPMAELRAAASGGPVVVVNTSRHRCDALVLTAHGVDVVPLPGLTLDDATRTASRFAAALAATTTPGQAEADAQHVVTEVLAWLWHAVVGPVLDHLGPVDRVWWSPGGPLAALPLHAAGTDGQSALDRVVSSYTPTVRALARARDTARRPLEGELLVVAMPTTEGERPLPHARREASTLMTSWPAVALIGEFAQRDTVLDELPRHSIVHFACHAVDDASRSRLLVHGDRPLTLLDVSRLDLPSARLAVLSACHTARAAPDLGDEALHITGAFQLAGYSSVVGTLWQINDRVASRMAIEFHRGLAGRPERAAHVLREVVRATRDNYPHTPSLWAAHVHHGV</sequence>
<dbReference type="InterPro" id="IPR024983">
    <property type="entry name" value="CHAT_dom"/>
</dbReference>
<evidence type="ECO:0000313" key="3">
    <source>
        <dbReference type="Proteomes" id="UP000241118"/>
    </source>
</evidence>
<keyword evidence="3" id="KW-1185">Reference proteome</keyword>
<proteinExistence type="predicted"/>
<name>A0A2P8H9U6_SACCR</name>
<protein>
    <submittedName>
        <fullName evidence="2">CHAT domain-containing protein</fullName>
    </submittedName>
</protein>
<dbReference type="RefSeq" id="WP_245950805.1">
    <property type="nucleotide sequence ID" value="NZ_PYAX01000033.1"/>
</dbReference>
<feature type="domain" description="CHAT" evidence="1">
    <location>
        <begin position="729"/>
        <end position="989"/>
    </location>
</feature>
<dbReference type="AlphaFoldDB" id="A0A2P8H9U6"/>
<accession>A0A2P8H9U6</accession>
<evidence type="ECO:0000259" key="1">
    <source>
        <dbReference type="Pfam" id="PF12770"/>
    </source>
</evidence>
<dbReference type="Pfam" id="PF12770">
    <property type="entry name" value="CHAT"/>
    <property type="match status" value="1"/>
</dbReference>
<dbReference type="Proteomes" id="UP000241118">
    <property type="component" value="Unassembled WGS sequence"/>
</dbReference>
<organism evidence="2 3">
    <name type="scientific">Saccharothrix carnea</name>
    <dbReference type="NCBI Taxonomy" id="1280637"/>
    <lineage>
        <taxon>Bacteria</taxon>
        <taxon>Bacillati</taxon>
        <taxon>Actinomycetota</taxon>
        <taxon>Actinomycetes</taxon>
        <taxon>Pseudonocardiales</taxon>
        <taxon>Pseudonocardiaceae</taxon>
        <taxon>Saccharothrix</taxon>
    </lineage>
</organism>
<evidence type="ECO:0000313" key="2">
    <source>
        <dbReference type="EMBL" id="PSL43003.1"/>
    </source>
</evidence>
<gene>
    <name evidence="2" type="ORF">B0I31_13310</name>
</gene>
<comment type="caution">
    <text evidence="2">The sequence shown here is derived from an EMBL/GenBank/DDBJ whole genome shotgun (WGS) entry which is preliminary data.</text>
</comment>